<feature type="transmembrane region" description="Helical" evidence="6">
    <location>
        <begin position="406"/>
        <end position="433"/>
    </location>
</feature>
<feature type="transmembrane region" description="Helical" evidence="6">
    <location>
        <begin position="240"/>
        <end position="266"/>
    </location>
</feature>
<feature type="transmembrane region" description="Helical" evidence="6">
    <location>
        <begin position="324"/>
        <end position="343"/>
    </location>
</feature>
<dbReference type="EMBL" id="JAVRHQ010000015">
    <property type="protein sequence ID" value="MDT0643666.1"/>
    <property type="molecule type" value="Genomic_DNA"/>
</dbReference>
<dbReference type="PANTHER" id="PTHR30619:SF1">
    <property type="entry name" value="RECOMBINATION PROTEIN 2"/>
    <property type="match status" value="1"/>
</dbReference>
<comment type="subcellular location">
    <subcellularLocation>
        <location evidence="1">Cell membrane</location>
        <topology evidence="1">Multi-pass membrane protein</topology>
    </subcellularLocation>
</comment>
<name>A0ABU3CBG3_9FLAO</name>
<dbReference type="InterPro" id="IPR004477">
    <property type="entry name" value="ComEC_N"/>
</dbReference>
<dbReference type="RefSeq" id="WP_311535284.1">
    <property type="nucleotide sequence ID" value="NZ_JAVRHQ010000015.1"/>
</dbReference>
<dbReference type="Pfam" id="PF03772">
    <property type="entry name" value="Competence"/>
    <property type="match status" value="1"/>
</dbReference>
<dbReference type="InterPro" id="IPR025405">
    <property type="entry name" value="DUF4131"/>
</dbReference>
<evidence type="ECO:0000313" key="10">
    <source>
        <dbReference type="Proteomes" id="UP001262889"/>
    </source>
</evidence>
<dbReference type="Proteomes" id="UP001262889">
    <property type="component" value="Unassembled WGS sequence"/>
</dbReference>
<protein>
    <submittedName>
        <fullName evidence="9">ComEC/Rec2 family competence protein</fullName>
    </submittedName>
</protein>
<reference evidence="9 10" key="1">
    <citation type="submission" date="2023-09" db="EMBL/GenBank/DDBJ databases">
        <authorList>
            <person name="Rey-Velasco X."/>
        </authorList>
    </citation>
    <scope>NUCLEOTIDE SEQUENCE [LARGE SCALE GENOMIC DNA]</scope>
    <source>
        <strain evidence="9 10">F363</strain>
    </source>
</reference>
<keyword evidence="3 6" id="KW-0812">Transmembrane</keyword>
<evidence type="ECO:0000259" key="7">
    <source>
        <dbReference type="Pfam" id="PF03772"/>
    </source>
</evidence>
<keyword evidence="10" id="KW-1185">Reference proteome</keyword>
<evidence type="ECO:0000256" key="2">
    <source>
        <dbReference type="ARBA" id="ARBA00022475"/>
    </source>
</evidence>
<evidence type="ECO:0000256" key="4">
    <source>
        <dbReference type="ARBA" id="ARBA00022989"/>
    </source>
</evidence>
<dbReference type="NCBIfam" id="TIGR00360">
    <property type="entry name" value="ComEC_N-term"/>
    <property type="match status" value="1"/>
</dbReference>
<evidence type="ECO:0000256" key="3">
    <source>
        <dbReference type="ARBA" id="ARBA00022692"/>
    </source>
</evidence>
<dbReference type="PANTHER" id="PTHR30619">
    <property type="entry name" value="DNA INTERNALIZATION/COMPETENCE PROTEIN COMEC/REC2"/>
    <property type="match status" value="1"/>
</dbReference>
<gene>
    <name evidence="9" type="ORF">RM553_12555</name>
</gene>
<feature type="transmembrane region" description="Helical" evidence="6">
    <location>
        <begin position="377"/>
        <end position="400"/>
    </location>
</feature>
<keyword evidence="5 6" id="KW-0472">Membrane</keyword>
<feature type="transmembrane region" description="Helical" evidence="6">
    <location>
        <begin position="278"/>
        <end position="294"/>
    </location>
</feature>
<feature type="transmembrane region" description="Helical" evidence="6">
    <location>
        <begin position="499"/>
        <end position="515"/>
    </location>
</feature>
<feature type="domain" description="DUF4131" evidence="8">
    <location>
        <begin position="18"/>
        <end position="182"/>
    </location>
</feature>
<accession>A0ABU3CBG3</accession>
<feature type="transmembrane region" description="Helical" evidence="6">
    <location>
        <begin position="15"/>
        <end position="32"/>
    </location>
</feature>
<evidence type="ECO:0000256" key="6">
    <source>
        <dbReference type="SAM" id="Phobius"/>
    </source>
</evidence>
<organism evidence="9 10">
    <name type="scientific">Autumnicola tepida</name>
    <dbReference type="NCBI Taxonomy" id="3075595"/>
    <lineage>
        <taxon>Bacteria</taxon>
        <taxon>Pseudomonadati</taxon>
        <taxon>Bacteroidota</taxon>
        <taxon>Flavobacteriia</taxon>
        <taxon>Flavobacteriales</taxon>
        <taxon>Flavobacteriaceae</taxon>
        <taxon>Autumnicola</taxon>
    </lineage>
</organism>
<evidence type="ECO:0000256" key="5">
    <source>
        <dbReference type="ARBA" id="ARBA00023136"/>
    </source>
</evidence>
<feature type="transmembrane region" description="Helical" evidence="6">
    <location>
        <begin position="472"/>
        <end position="492"/>
    </location>
</feature>
<evidence type="ECO:0000256" key="1">
    <source>
        <dbReference type="ARBA" id="ARBA00004651"/>
    </source>
</evidence>
<proteinExistence type="predicted"/>
<sequence length="669" mass="75304">MGIITAFYLSPGKEFLTFTAGAGFLVFLTAFFRAQKNLFQDAFFGIVACGLFFIIGMGTVFLHSSETQANHYLNTAEAEDTPELLEIKIDEELKPGLYAEKYIGKVLAGYDSLNKQLPRNISGKLLLNIQKDSVSHLHIGDHILVPYRLSPFSKPLNPYLFDYGNYMKQLGVEKQLNLSAEEFIILKRGKTGIKTFAARLREKSIKRLRNYSFSAEEIAVIQALILGNRRNISAETYKSYAASGAVHILAVSGLHVGIILLLLNWLLKPLEMLPRGKFLKLLISLLGLWSYALVAGLSPSVIRAVSMFSFLAIGMQINRRTSTMNTLFMSLLVLLLINPFYILQVGFQLSYLAVFAIIAIQPKLYALFQPKSGLADYFWKILSVSIAAQIGVLPLSLFYFHQFPGLFFITNLVILPFLSIILAGGILIVLLALLDILPEVFAKFYGSCISLMNNLVDYIAGKESFLFSDIYFTKPMAIVAYLIIVTGILLIYNQRPRNVYLLLSGIIIIQLLLIHENLGNQTSEIIIFHKNRTTMLGLKDANHLQVLSTDSLTPAQDLFLKEYLRNESIEELEYTNLKNIYAVQGKRLLIIDSTGIYDLPDLHPNIVLLSHSPRINLDRLLNKLNPEIIIADGSNFKTYVQRWKRSAEDKKIPFHYTGEKGAFQLKDSD</sequence>
<feature type="transmembrane region" description="Helical" evidence="6">
    <location>
        <begin position="44"/>
        <end position="62"/>
    </location>
</feature>
<evidence type="ECO:0000313" key="9">
    <source>
        <dbReference type="EMBL" id="MDT0643666.1"/>
    </source>
</evidence>
<keyword evidence="2" id="KW-1003">Cell membrane</keyword>
<comment type="caution">
    <text evidence="9">The sequence shown here is derived from an EMBL/GenBank/DDBJ whole genome shotgun (WGS) entry which is preliminary data.</text>
</comment>
<dbReference type="InterPro" id="IPR052159">
    <property type="entry name" value="Competence_DNA_uptake"/>
</dbReference>
<feature type="domain" description="ComEC/Rec2-related protein" evidence="7">
    <location>
        <begin position="224"/>
        <end position="492"/>
    </location>
</feature>
<keyword evidence="4 6" id="KW-1133">Transmembrane helix</keyword>
<dbReference type="Pfam" id="PF13567">
    <property type="entry name" value="DUF4131"/>
    <property type="match status" value="1"/>
</dbReference>
<evidence type="ECO:0000259" key="8">
    <source>
        <dbReference type="Pfam" id="PF13567"/>
    </source>
</evidence>